<dbReference type="SUPFAM" id="SSF53448">
    <property type="entry name" value="Nucleotide-diphospho-sugar transferases"/>
    <property type="match status" value="1"/>
</dbReference>
<dbReference type="EMBL" id="FPKV01000001">
    <property type="protein sequence ID" value="SFZ90128.1"/>
    <property type="molecule type" value="Genomic_DNA"/>
</dbReference>
<dbReference type="CDD" id="cd02517">
    <property type="entry name" value="CMP-KDO-Synthetase"/>
    <property type="match status" value="1"/>
</dbReference>
<dbReference type="InterPro" id="IPR004528">
    <property type="entry name" value="KdsB"/>
</dbReference>
<accession>A0A1K2ICW3</accession>
<protein>
    <submittedName>
        <fullName evidence="4">3-deoxy-manno-octulosonate cytidylyltransferase (CMP-KDO synthetase)</fullName>
    </submittedName>
</protein>
<dbReference type="OrthoDB" id="9815559at2"/>
<dbReference type="PANTHER" id="PTHR42866:SF2">
    <property type="entry name" value="3-DEOXY-MANNO-OCTULOSONATE CYTIDYLYLTRANSFERASE, MITOCHONDRIAL"/>
    <property type="match status" value="1"/>
</dbReference>
<gene>
    <name evidence="4" type="ORF">SAMN05428642_101756</name>
</gene>
<dbReference type="STRING" id="369401.SAMN05428642_101756"/>
<dbReference type="InterPro" id="IPR029044">
    <property type="entry name" value="Nucleotide-diphossugar_trans"/>
</dbReference>
<dbReference type="RefSeq" id="WP_072400396.1">
    <property type="nucleotide sequence ID" value="NZ_FPKV01000001.1"/>
</dbReference>
<dbReference type="Proteomes" id="UP000182544">
    <property type="component" value="Unassembled WGS sequence"/>
</dbReference>
<evidence type="ECO:0000313" key="5">
    <source>
        <dbReference type="Proteomes" id="UP000182544"/>
    </source>
</evidence>
<dbReference type="NCBIfam" id="NF003952">
    <property type="entry name" value="PRK05450.1-5"/>
    <property type="match status" value="1"/>
</dbReference>
<dbReference type="GO" id="GO:0005829">
    <property type="term" value="C:cytosol"/>
    <property type="evidence" value="ECO:0007669"/>
    <property type="project" value="TreeGrafter"/>
</dbReference>
<evidence type="ECO:0000256" key="2">
    <source>
        <dbReference type="ARBA" id="ARBA00022695"/>
    </source>
</evidence>
<evidence type="ECO:0000256" key="1">
    <source>
        <dbReference type="ARBA" id="ARBA00022679"/>
    </source>
</evidence>
<reference evidence="4 5" key="1">
    <citation type="submission" date="2016-10" db="EMBL/GenBank/DDBJ databases">
        <authorList>
            <person name="de Groot N.N."/>
        </authorList>
    </citation>
    <scope>NUCLEOTIDE SEQUENCE [LARGE SCALE GENOMIC DNA]</scope>
    <source>
        <strain evidence="4 5">DSM 18180</strain>
    </source>
</reference>
<keyword evidence="3" id="KW-0448">Lipopolysaccharide biosynthesis</keyword>
<dbReference type="GO" id="GO:0008690">
    <property type="term" value="F:3-deoxy-manno-octulosonate cytidylyltransferase activity"/>
    <property type="evidence" value="ECO:0007669"/>
    <property type="project" value="InterPro"/>
</dbReference>
<dbReference type="AlphaFoldDB" id="A0A1K2ICW3"/>
<dbReference type="NCBIfam" id="NF009905">
    <property type="entry name" value="PRK13368.1"/>
    <property type="match status" value="1"/>
</dbReference>
<evidence type="ECO:0000313" key="4">
    <source>
        <dbReference type="EMBL" id="SFZ90128.1"/>
    </source>
</evidence>
<keyword evidence="5" id="KW-1185">Reference proteome</keyword>
<dbReference type="GO" id="GO:0009103">
    <property type="term" value="P:lipopolysaccharide biosynthetic process"/>
    <property type="evidence" value="ECO:0007669"/>
    <property type="project" value="UniProtKB-KW"/>
</dbReference>
<keyword evidence="2 4" id="KW-0548">Nucleotidyltransferase</keyword>
<dbReference type="PANTHER" id="PTHR42866">
    <property type="entry name" value="3-DEOXY-MANNO-OCTULOSONATE CYTIDYLYLTRANSFERASE"/>
    <property type="match status" value="1"/>
</dbReference>
<dbReference type="Gene3D" id="3.90.550.10">
    <property type="entry name" value="Spore Coat Polysaccharide Biosynthesis Protein SpsA, Chain A"/>
    <property type="match status" value="1"/>
</dbReference>
<evidence type="ECO:0000256" key="3">
    <source>
        <dbReference type="ARBA" id="ARBA00022985"/>
    </source>
</evidence>
<organism evidence="4 5">
    <name type="scientific">Flaviramulus basaltis</name>
    <dbReference type="NCBI Taxonomy" id="369401"/>
    <lineage>
        <taxon>Bacteria</taxon>
        <taxon>Pseudomonadati</taxon>
        <taxon>Bacteroidota</taxon>
        <taxon>Flavobacteriia</taxon>
        <taxon>Flavobacteriales</taxon>
        <taxon>Flavobacteriaceae</taxon>
        <taxon>Flaviramulus</taxon>
    </lineage>
</organism>
<proteinExistence type="predicted"/>
<name>A0A1K2ICW3_9FLAO</name>
<keyword evidence="1 4" id="KW-0808">Transferase</keyword>
<sequence length="242" mass="27451">MRKIGIIPARYKSSRFPGKPLVKIAGIPMIIRVAEIVSEALGKENTYVATEDDRIKEVVEKHGFNVIMTSESCLTGTDRVWEVAQKIDADVYLNIQGDEPLLNPLDILKIAKEKENFPNYVINGMIDIGPDEDPNNINLPKVLVNNKNELIYMSRLPIPGIKDLSKGRPIYKKQVCIYAFNYEELKSFGESSEKAAYENYEDIEILRFFDFLIPIKMVETSSSSLAVDVFEDVKKVEMAILK</sequence>
<dbReference type="Pfam" id="PF02348">
    <property type="entry name" value="CTP_transf_3"/>
    <property type="match status" value="1"/>
</dbReference>
<dbReference type="InterPro" id="IPR003329">
    <property type="entry name" value="Cytidylyl_trans"/>
</dbReference>